<reference evidence="2 3" key="1">
    <citation type="journal article" date="2010" name="Nature">
        <title>Nitrite-driven anaerobic methane oxidation by oxygenic bacteria.</title>
        <authorList>
            <person name="Ettwig K.F."/>
            <person name="Butler M.K."/>
            <person name="Le Paslier D."/>
            <person name="Pelletier E."/>
            <person name="Mangenot S."/>
            <person name="Kuypers M.M.M."/>
            <person name="Schreiber F."/>
            <person name="Dutilh B.E."/>
            <person name="Zedelius J."/>
            <person name="de Beer D."/>
            <person name="Gloerich J."/>
            <person name="Wessels H.J.C.T."/>
            <person name="van Allen T."/>
            <person name="Luesken F."/>
            <person name="Wu M."/>
            <person name="van de Pas-Schoonen K.T."/>
            <person name="Op den Camp H.J.M."/>
            <person name="Janssen-Megens E.M."/>
            <person name="Francoijs K-J."/>
            <person name="Stunnenberg H."/>
            <person name="Weissenbach J."/>
            <person name="Jetten M.S.M."/>
            <person name="Strous M."/>
        </authorList>
    </citation>
    <scope>NUCLEOTIDE SEQUENCE [LARGE SCALE GENOMIC DNA]</scope>
</reference>
<proteinExistence type="predicted"/>
<dbReference type="AlphaFoldDB" id="D5MGP7"/>
<dbReference type="EMBL" id="FP565575">
    <property type="protein sequence ID" value="CBE68928.1"/>
    <property type="molecule type" value="Genomic_DNA"/>
</dbReference>
<evidence type="ECO:0000256" key="1">
    <source>
        <dbReference type="SAM" id="MobiDB-lite"/>
    </source>
</evidence>
<name>D5MGP7_METO1</name>
<evidence type="ECO:0000313" key="2">
    <source>
        <dbReference type="EMBL" id="CBE68928.1"/>
    </source>
</evidence>
<feature type="region of interest" description="Disordered" evidence="1">
    <location>
        <begin position="33"/>
        <end position="78"/>
    </location>
</feature>
<dbReference type="STRING" id="671143.DAMO_1878"/>
<sequence>MKEILAATFRIIVTFLCLMLTAGCTQLKAVFTPTRSPSGAGRPARQTLPPGSAHPARQEPSPRLAPQVSSDREKQLTEEINTTIQEVERALLSVDQRKLKADQTETYQTVQSFLAQARKALTDKDLQRAMNLAQKAHILSDELANMVH</sequence>
<gene>
    <name evidence="2" type="ORF">DAMO_1878</name>
</gene>
<evidence type="ECO:0008006" key="4">
    <source>
        <dbReference type="Google" id="ProtNLM"/>
    </source>
</evidence>
<dbReference type="KEGG" id="mox:DAMO_1878"/>
<dbReference type="HOGENOM" id="CLU_1755504_0_0_0"/>
<protein>
    <recommendedName>
        <fullName evidence="4">Lipoprotein</fullName>
    </recommendedName>
</protein>
<dbReference type="PROSITE" id="PS51257">
    <property type="entry name" value="PROKAR_LIPOPROTEIN"/>
    <property type="match status" value="1"/>
</dbReference>
<dbReference type="Proteomes" id="UP000006898">
    <property type="component" value="Chromosome"/>
</dbReference>
<accession>D5MGP7</accession>
<organism evidence="2 3">
    <name type="scientific">Methylomirabilis oxygeniifera</name>
    <dbReference type="NCBI Taxonomy" id="671143"/>
    <lineage>
        <taxon>Bacteria</taxon>
        <taxon>Candidatus Methylomirabilota</taxon>
        <taxon>Candidatus Methylomirabilia</taxon>
        <taxon>Candidatus Methylomirabilales</taxon>
        <taxon>Candidatus Methylomirabilaceae</taxon>
        <taxon>Candidatus Methylomirabilis</taxon>
    </lineage>
</organism>
<evidence type="ECO:0000313" key="3">
    <source>
        <dbReference type="Proteomes" id="UP000006898"/>
    </source>
</evidence>